<name>A0A0M6WLE3_9FIRM</name>
<dbReference type="Gene3D" id="1.10.3210.10">
    <property type="entry name" value="Hypothetical protein af1432"/>
    <property type="match status" value="1"/>
</dbReference>
<feature type="domain" description="HD-GYP" evidence="1">
    <location>
        <begin position="121"/>
        <end position="317"/>
    </location>
</feature>
<organism evidence="2 3">
    <name type="scientific">Roseburia faecis</name>
    <dbReference type="NCBI Taxonomy" id="301302"/>
    <lineage>
        <taxon>Bacteria</taxon>
        <taxon>Bacillati</taxon>
        <taxon>Bacillota</taxon>
        <taxon>Clostridia</taxon>
        <taxon>Lachnospirales</taxon>
        <taxon>Lachnospiraceae</taxon>
        <taxon>Roseburia</taxon>
    </lineage>
</organism>
<protein>
    <submittedName>
        <fullName evidence="2">HD-GYP domain</fullName>
    </submittedName>
</protein>
<evidence type="ECO:0000313" key="3">
    <source>
        <dbReference type="Proteomes" id="UP000049979"/>
    </source>
</evidence>
<evidence type="ECO:0000259" key="1">
    <source>
        <dbReference type="PROSITE" id="PS51832"/>
    </source>
</evidence>
<dbReference type="PROSITE" id="PS51832">
    <property type="entry name" value="HD_GYP"/>
    <property type="match status" value="1"/>
</dbReference>
<dbReference type="CDD" id="cd00077">
    <property type="entry name" value="HDc"/>
    <property type="match status" value="1"/>
</dbReference>
<evidence type="ECO:0000313" key="2">
    <source>
        <dbReference type="EMBL" id="CRL37411.1"/>
    </source>
</evidence>
<dbReference type="SUPFAM" id="SSF109604">
    <property type="entry name" value="HD-domain/PDEase-like"/>
    <property type="match status" value="1"/>
</dbReference>
<accession>A0A0M6WLE3</accession>
<dbReference type="InterPro" id="IPR006675">
    <property type="entry name" value="HDIG_dom"/>
</dbReference>
<dbReference type="STRING" id="301302.ERS852420_02393"/>
<sequence length="359" mass="40108">MRTRQLKPGMKLDHPVVDRLGRNLVARGAELDDYMIDSLLKLGIMSVYIQEGEEEENPEQIPTSPEAEKNIERLRTEDRAKVTLSASIRERVSTGIQFIYNNTTSEEMVATTESIADDLMRSIKSNDAIAIDISTLKTSDEYTFKHSVDVATISMIVAKQQGLSPEEVREIGVCGLLHDIGKTKIPNAILNKPGKLDDDEFAIMRQHSTYSYNMIKDRPEFSPAVCLGVLQHHEKINGSGYPMGVSAEKICPYAKILSVSDIYDALVTERPYKKAYSQRDAVEMIMSMTMELDITAMKSFLESMILYPVDSIVELSNGEQARVVKNIPHYILRPVVVGLTSGNVYNLGEDINCANIIIL</sequence>
<dbReference type="AlphaFoldDB" id="A0A0M6WLE3"/>
<dbReference type="NCBIfam" id="TIGR00277">
    <property type="entry name" value="HDIG"/>
    <property type="match status" value="1"/>
</dbReference>
<dbReference type="EMBL" id="CVRR01000017">
    <property type="protein sequence ID" value="CRL37411.1"/>
    <property type="molecule type" value="Genomic_DNA"/>
</dbReference>
<dbReference type="Pfam" id="PF13487">
    <property type="entry name" value="HD_5"/>
    <property type="match status" value="1"/>
</dbReference>
<dbReference type="InterPro" id="IPR037522">
    <property type="entry name" value="HD_GYP_dom"/>
</dbReference>
<dbReference type="Proteomes" id="UP000049979">
    <property type="component" value="Unassembled WGS sequence"/>
</dbReference>
<dbReference type="PANTHER" id="PTHR43155">
    <property type="entry name" value="CYCLIC DI-GMP PHOSPHODIESTERASE PA4108-RELATED"/>
    <property type="match status" value="1"/>
</dbReference>
<dbReference type="InterPro" id="IPR003607">
    <property type="entry name" value="HD/PDEase_dom"/>
</dbReference>
<gene>
    <name evidence="2" type="ORF">M72_28521</name>
</gene>
<dbReference type="RefSeq" id="WP_261291798.1">
    <property type="nucleotide sequence ID" value="NZ_CP173697.1"/>
</dbReference>
<reference evidence="3" key="1">
    <citation type="submission" date="2015-05" db="EMBL/GenBank/DDBJ databases">
        <authorList>
            <consortium name="Pathogen Informatics"/>
        </authorList>
    </citation>
    <scope>NUCLEOTIDE SEQUENCE [LARGE SCALE GENOMIC DNA]</scope>
    <source>
        <strain evidence="3">M72</strain>
    </source>
</reference>
<dbReference type="SMART" id="SM00471">
    <property type="entry name" value="HDc"/>
    <property type="match status" value="1"/>
</dbReference>
<dbReference type="PANTHER" id="PTHR43155:SF2">
    <property type="entry name" value="CYCLIC DI-GMP PHOSPHODIESTERASE PA4108"/>
    <property type="match status" value="1"/>
</dbReference>
<keyword evidence="3" id="KW-1185">Reference proteome</keyword>
<proteinExistence type="predicted"/>